<gene>
    <name evidence="2" type="ORF">PoB_005582300</name>
</gene>
<reference evidence="2 3" key="1">
    <citation type="journal article" date="2021" name="Elife">
        <title>Chloroplast acquisition without the gene transfer in kleptoplastic sea slugs, Plakobranchus ocellatus.</title>
        <authorList>
            <person name="Maeda T."/>
            <person name="Takahashi S."/>
            <person name="Yoshida T."/>
            <person name="Shimamura S."/>
            <person name="Takaki Y."/>
            <person name="Nagai Y."/>
            <person name="Toyoda A."/>
            <person name="Suzuki Y."/>
            <person name="Arimoto A."/>
            <person name="Ishii H."/>
            <person name="Satoh N."/>
            <person name="Nishiyama T."/>
            <person name="Hasebe M."/>
            <person name="Maruyama T."/>
            <person name="Minagawa J."/>
            <person name="Obokata J."/>
            <person name="Shigenobu S."/>
        </authorList>
    </citation>
    <scope>NUCLEOTIDE SEQUENCE [LARGE SCALE GENOMIC DNA]</scope>
</reference>
<proteinExistence type="predicted"/>
<keyword evidence="3" id="KW-1185">Reference proteome</keyword>
<evidence type="ECO:0000256" key="1">
    <source>
        <dbReference type="SAM" id="Coils"/>
    </source>
</evidence>
<evidence type="ECO:0000313" key="3">
    <source>
        <dbReference type="Proteomes" id="UP000735302"/>
    </source>
</evidence>
<dbReference type="Proteomes" id="UP000735302">
    <property type="component" value="Unassembled WGS sequence"/>
</dbReference>
<organism evidence="2 3">
    <name type="scientific">Plakobranchus ocellatus</name>
    <dbReference type="NCBI Taxonomy" id="259542"/>
    <lineage>
        <taxon>Eukaryota</taxon>
        <taxon>Metazoa</taxon>
        <taxon>Spiralia</taxon>
        <taxon>Lophotrochozoa</taxon>
        <taxon>Mollusca</taxon>
        <taxon>Gastropoda</taxon>
        <taxon>Heterobranchia</taxon>
        <taxon>Euthyneura</taxon>
        <taxon>Panpulmonata</taxon>
        <taxon>Sacoglossa</taxon>
        <taxon>Placobranchoidea</taxon>
        <taxon>Plakobranchidae</taxon>
        <taxon>Plakobranchus</taxon>
    </lineage>
</organism>
<evidence type="ECO:0000313" key="2">
    <source>
        <dbReference type="EMBL" id="GFO29318.1"/>
    </source>
</evidence>
<comment type="caution">
    <text evidence="2">The sequence shown here is derived from an EMBL/GenBank/DDBJ whole genome shotgun (WGS) entry which is preliminary data.</text>
</comment>
<dbReference type="EMBL" id="BLXT01006160">
    <property type="protein sequence ID" value="GFO29318.1"/>
    <property type="molecule type" value="Genomic_DNA"/>
</dbReference>
<sequence>MFYITLPSNSSLKFYPNNTVSHYFTKLVKDIHLDSRDWEVGLVEVQAPITWHNVRENECWLFISDHDRIQRKQINHRAILSAGLYKDVQTAVERLNIELSRIIRQLKSKSSEVPITFKYNEDSMRASLEVNDPTILCRLSPKLCEFLEIEDREYQGPAVTSSRQPLTNAFGQCTVYIYTDLIEPRHVGNTLAPLLRVIPLDGKQGTVQHRFFDRLHYFPLIKHTFDTIEILITDSQGLKIPFESGKSLGTLHFRRKKIE</sequence>
<feature type="coiled-coil region" evidence="1">
    <location>
        <begin position="85"/>
        <end position="112"/>
    </location>
</feature>
<keyword evidence="1" id="KW-0175">Coiled coil</keyword>
<accession>A0AAV4CBS3</accession>
<protein>
    <submittedName>
        <fullName evidence="2">Lrr and pyd domains-containing protein 3-like protein</fullName>
    </submittedName>
</protein>
<dbReference type="AlphaFoldDB" id="A0AAV4CBS3"/>
<name>A0AAV4CBS3_9GAST</name>